<dbReference type="EMBL" id="WNKT01000016">
    <property type="protein sequence ID" value="MTW21303.1"/>
    <property type="molecule type" value="Genomic_DNA"/>
</dbReference>
<keyword evidence="3" id="KW-1185">Reference proteome</keyword>
<dbReference type="Proteomes" id="UP000434044">
    <property type="component" value="Unassembled WGS sequence"/>
</dbReference>
<gene>
    <name evidence="2" type="ORF">GJ668_09335</name>
</gene>
<accession>A0A6N8EAJ1</accession>
<protein>
    <submittedName>
        <fullName evidence="2">Uncharacterized protein</fullName>
    </submittedName>
</protein>
<proteinExistence type="predicted"/>
<evidence type="ECO:0000313" key="2">
    <source>
        <dbReference type="EMBL" id="MTW21303.1"/>
    </source>
</evidence>
<feature type="compositionally biased region" description="Pro residues" evidence="1">
    <location>
        <begin position="13"/>
        <end position="23"/>
    </location>
</feature>
<evidence type="ECO:0000256" key="1">
    <source>
        <dbReference type="SAM" id="MobiDB-lite"/>
    </source>
</evidence>
<sequence>MPETLSTLAAHEPPSPGLEPNTPPIEIAADESDLSELGLKLLAIRQRAIAGGMPLTPVDAILDEVRQGRTEAGDDQDLR</sequence>
<reference evidence="2 3" key="1">
    <citation type="submission" date="2019-11" db="EMBL/GenBank/DDBJ databases">
        <title>Whole-genome sequence of the anaerobic purple sulfur bacterium Allochromatium palmeri DSM 15591.</title>
        <authorList>
            <person name="Kyndt J.A."/>
            <person name="Meyer T.E."/>
        </authorList>
    </citation>
    <scope>NUCLEOTIDE SEQUENCE [LARGE SCALE GENOMIC DNA]</scope>
    <source>
        <strain evidence="2 3">DSM 15591</strain>
    </source>
</reference>
<evidence type="ECO:0000313" key="3">
    <source>
        <dbReference type="Proteomes" id="UP000434044"/>
    </source>
</evidence>
<name>A0A6N8EAJ1_9GAMM</name>
<organism evidence="2 3">
    <name type="scientific">Allochromatium palmeri</name>
    <dbReference type="NCBI Taxonomy" id="231048"/>
    <lineage>
        <taxon>Bacteria</taxon>
        <taxon>Pseudomonadati</taxon>
        <taxon>Pseudomonadota</taxon>
        <taxon>Gammaproteobacteria</taxon>
        <taxon>Chromatiales</taxon>
        <taxon>Chromatiaceae</taxon>
        <taxon>Allochromatium</taxon>
    </lineage>
</organism>
<dbReference type="OrthoDB" id="58999at135613"/>
<comment type="caution">
    <text evidence="2">The sequence shown here is derived from an EMBL/GenBank/DDBJ whole genome shotgun (WGS) entry which is preliminary data.</text>
</comment>
<dbReference type="RefSeq" id="WP_155449886.1">
    <property type="nucleotide sequence ID" value="NZ_WNKT01000016.1"/>
</dbReference>
<dbReference type="AlphaFoldDB" id="A0A6N8EAJ1"/>
<feature type="region of interest" description="Disordered" evidence="1">
    <location>
        <begin position="1"/>
        <end position="25"/>
    </location>
</feature>